<keyword evidence="1 11" id="KW-0813">Transport</keyword>
<evidence type="ECO:0000313" key="13">
    <source>
        <dbReference type="Proteomes" id="UP000704762"/>
    </source>
</evidence>
<evidence type="ECO:0000256" key="3">
    <source>
        <dbReference type="ARBA" id="ARBA00022538"/>
    </source>
</evidence>
<comment type="subcellular location">
    <subcellularLocation>
        <location evidence="11">Cell membrane</location>
        <topology evidence="11">Single-pass membrane protein</topology>
    </subcellularLocation>
</comment>
<gene>
    <name evidence="11" type="primary">kdpC</name>
    <name evidence="12" type="ORF">JOE57_001490</name>
</gene>
<keyword evidence="9 11" id="KW-0406">Ion transport</keyword>
<dbReference type="Pfam" id="PF02669">
    <property type="entry name" value="KdpC"/>
    <property type="match status" value="1"/>
</dbReference>
<protein>
    <recommendedName>
        <fullName evidence="11">Potassium-transporting ATPase KdpC subunit</fullName>
    </recommendedName>
    <alternativeName>
        <fullName evidence="11">ATP phosphohydrolase [potassium-transporting] C chain</fullName>
    </alternativeName>
    <alternativeName>
        <fullName evidence="11">Potassium-binding and translocating subunit C</fullName>
    </alternativeName>
    <alternativeName>
        <fullName evidence="11">Potassium-translocating ATPase C chain</fullName>
    </alternativeName>
</protein>
<keyword evidence="3 11" id="KW-0633">Potassium transport</keyword>
<keyword evidence="8 11" id="KW-1133">Transmembrane helix</keyword>
<evidence type="ECO:0000256" key="4">
    <source>
        <dbReference type="ARBA" id="ARBA00022692"/>
    </source>
</evidence>
<evidence type="ECO:0000256" key="9">
    <source>
        <dbReference type="ARBA" id="ARBA00023065"/>
    </source>
</evidence>
<proteinExistence type="inferred from homology"/>
<name>A0ABS2RHT4_9ACTN</name>
<comment type="function">
    <text evidence="11">Part of the high-affinity ATP-driven potassium transport (or Kdp) system, which catalyzes the hydrolysis of ATP coupled with the electrogenic transport of potassium into the cytoplasm. This subunit acts as a catalytic chaperone that increases the ATP-binding affinity of the ATP-hydrolyzing subunit KdpB by the formation of a transient KdpB/KdpC/ATP ternary complex.</text>
</comment>
<comment type="subunit">
    <text evidence="11">The system is composed of three essential subunits: KdpA, KdpB and KdpC.</text>
</comment>
<sequence length="191" mass="20137">MNLLRQSLAGLRVLAAFTLLLGLAYPLLITGVAQLGFPSQANGSLVSYRGAVVGSSFIGQRFTGDRWFLPRPSAAGSGYDPTASSGSNLGPNSLRLTTLVRARRVEIARREGVSPDKVPADAVTASGSGLDPAISPAYAQLQAARVARARRLPPAEVERLVAAHTQRRMLGILGEPAVNVLELNLALERLS</sequence>
<keyword evidence="7 11" id="KW-0630">Potassium</keyword>
<keyword evidence="4 11" id="KW-0812">Transmembrane</keyword>
<dbReference type="HAMAP" id="MF_00276">
    <property type="entry name" value="KdpC"/>
    <property type="match status" value="1"/>
</dbReference>
<accession>A0ABS2RHT4</accession>
<evidence type="ECO:0000256" key="7">
    <source>
        <dbReference type="ARBA" id="ARBA00022958"/>
    </source>
</evidence>
<evidence type="ECO:0000256" key="1">
    <source>
        <dbReference type="ARBA" id="ARBA00022448"/>
    </source>
</evidence>
<evidence type="ECO:0000313" key="12">
    <source>
        <dbReference type="EMBL" id="MBM7798569.1"/>
    </source>
</evidence>
<evidence type="ECO:0000256" key="2">
    <source>
        <dbReference type="ARBA" id="ARBA00022475"/>
    </source>
</evidence>
<dbReference type="NCBIfam" id="TIGR00681">
    <property type="entry name" value="kdpC"/>
    <property type="match status" value="1"/>
</dbReference>
<dbReference type="NCBIfam" id="NF001454">
    <property type="entry name" value="PRK00315.1"/>
    <property type="match status" value="1"/>
</dbReference>
<dbReference type="Proteomes" id="UP000704762">
    <property type="component" value="Unassembled WGS sequence"/>
</dbReference>
<keyword evidence="2 11" id="KW-1003">Cell membrane</keyword>
<dbReference type="InterPro" id="IPR003820">
    <property type="entry name" value="KdpC"/>
</dbReference>
<dbReference type="EMBL" id="JAFBCF010000001">
    <property type="protein sequence ID" value="MBM7798569.1"/>
    <property type="molecule type" value="Genomic_DNA"/>
</dbReference>
<evidence type="ECO:0000256" key="5">
    <source>
        <dbReference type="ARBA" id="ARBA00022741"/>
    </source>
</evidence>
<evidence type="ECO:0000256" key="6">
    <source>
        <dbReference type="ARBA" id="ARBA00022840"/>
    </source>
</evidence>
<comment type="similarity">
    <text evidence="11">Belongs to the KdpC family.</text>
</comment>
<reference evidence="12 13" key="1">
    <citation type="submission" date="2021-01" db="EMBL/GenBank/DDBJ databases">
        <title>Sequencing the genomes of 1000 actinobacteria strains.</title>
        <authorList>
            <person name="Klenk H.-P."/>
        </authorList>
    </citation>
    <scope>NUCLEOTIDE SEQUENCE [LARGE SCALE GENOMIC DNA]</scope>
    <source>
        <strain evidence="12 13">DSM 18662</strain>
    </source>
</reference>
<dbReference type="PANTHER" id="PTHR30042">
    <property type="entry name" value="POTASSIUM-TRANSPORTING ATPASE C CHAIN"/>
    <property type="match status" value="1"/>
</dbReference>
<evidence type="ECO:0000256" key="8">
    <source>
        <dbReference type="ARBA" id="ARBA00022989"/>
    </source>
</evidence>
<keyword evidence="13" id="KW-1185">Reference proteome</keyword>
<evidence type="ECO:0000256" key="11">
    <source>
        <dbReference type="HAMAP-Rule" id="MF_00276"/>
    </source>
</evidence>
<evidence type="ECO:0000256" key="10">
    <source>
        <dbReference type="ARBA" id="ARBA00023136"/>
    </source>
</evidence>
<keyword evidence="6 11" id="KW-0067">ATP-binding</keyword>
<comment type="caution">
    <text evidence="12">The sequence shown here is derived from an EMBL/GenBank/DDBJ whole genome shotgun (WGS) entry which is preliminary data.</text>
</comment>
<dbReference type="PIRSF" id="PIRSF001296">
    <property type="entry name" value="K_ATPase_KdpC"/>
    <property type="match status" value="1"/>
</dbReference>
<keyword evidence="5 11" id="KW-0547">Nucleotide-binding</keyword>
<keyword evidence="10 11" id="KW-0472">Membrane</keyword>
<dbReference type="PANTHER" id="PTHR30042:SF2">
    <property type="entry name" value="POTASSIUM-TRANSPORTING ATPASE KDPC SUBUNIT"/>
    <property type="match status" value="1"/>
</dbReference>
<organism evidence="12 13">
    <name type="scientific">Microlunatus panaciterrae</name>
    <dbReference type="NCBI Taxonomy" id="400768"/>
    <lineage>
        <taxon>Bacteria</taxon>
        <taxon>Bacillati</taxon>
        <taxon>Actinomycetota</taxon>
        <taxon>Actinomycetes</taxon>
        <taxon>Propionibacteriales</taxon>
        <taxon>Propionibacteriaceae</taxon>
        <taxon>Microlunatus</taxon>
    </lineage>
</organism>